<dbReference type="InterPro" id="IPR011989">
    <property type="entry name" value="ARM-like"/>
</dbReference>
<dbReference type="PANTHER" id="PTHR13347">
    <property type="entry name" value="HEAT REPEAT-CONTAINING PROTEIN 3"/>
    <property type="match status" value="1"/>
</dbReference>
<proteinExistence type="inferred from homology"/>
<evidence type="ECO:0000256" key="1">
    <source>
        <dbReference type="ARBA" id="ARBA00049983"/>
    </source>
</evidence>
<evidence type="ECO:0000313" key="3">
    <source>
        <dbReference type="EMBL" id="CAD7450774.1"/>
    </source>
</evidence>
<protein>
    <submittedName>
        <fullName evidence="3">Uncharacterized protein</fullName>
    </submittedName>
</protein>
<gene>
    <name evidence="3" type="ORF">TBIB3V08_LOCUS13043</name>
</gene>
<dbReference type="Gene3D" id="1.25.10.10">
    <property type="entry name" value="Leucine-rich Repeat Variant"/>
    <property type="match status" value="1"/>
</dbReference>
<feature type="compositionally biased region" description="Basic residues" evidence="2">
    <location>
        <begin position="1"/>
        <end position="12"/>
    </location>
</feature>
<dbReference type="SUPFAM" id="SSF48371">
    <property type="entry name" value="ARM repeat"/>
    <property type="match status" value="1"/>
</dbReference>
<sequence>MGKTKRNRKRGKVSNPTGLPSVRDIEEEESELGVPTSRHETAICTVIEQLQSPNVDFKLYGLQTLATVFTSPQPVEEVIRHQVVRMAAPLLVDDNPVVRNASAGALR</sequence>
<comment type="similarity">
    <text evidence="1">Belongs to the nuclear import and ribosome assembly adapter family.</text>
</comment>
<dbReference type="AlphaFoldDB" id="A0A7R9I9V9"/>
<name>A0A7R9I9V9_9NEOP</name>
<dbReference type="InterPro" id="IPR016024">
    <property type="entry name" value="ARM-type_fold"/>
</dbReference>
<dbReference type="GO" id="GO:0042273">
    <property type="term" value="P:ribosomal large subunit biogenesis"/>
    <property type="evidence" value="ECO:0007669"/>
    <property type="project" value="TreeGrafter"/>
</dbReference>
<dbReference type="PANTHER" id="PTHR13347:SF1">
    <property type="entry name" value="HEAT REPEAT-CONTAINING PROTEIN 3"/>
    <property type="match status" value="1"/>
</dbReference>
<organism evidence="3">
    <name type="scientific">Timema bartmani</name>
    <dbReference type="NCBI Taxonomy" id="61472"/>
    <lineage>
        <taxon>Eukaryota</taxon>
        <taxon>Metazoa</taxon>
        <taxon>Ecdysozoa</taxon>
        <taxon>Arthropoda</taxon>
        <taxon>Hexapoda</taxon>
        <taxon>Insecta</taxon>
        <taxon>Pterygota</taxon>
        <taxon>Neoptera</taxon>
        <taxon>Polyneoptera</taxon>
        <taxon>Phasmatodea</taxon>
        <taxon>Timematodea</taxon>
        <taxon>Timematoidea</taxon>
        <taxon>Timematidae</taxon>
        <taxon>Timema</taxon>
    </lineage>
</organism>
<dbReference type="GO" id="GO:0051082">
    <property type="term" value="F:unfolded protein binding"/>
    <property type="evidence" value="ECO:0007669"/>
    <property type="project" value="TreeGrafter"/>
</dbReference>
<evidence type="ECO:0000256" key="2">
    <source>
        <dbReference type="SAM" id="MobiDB-lite"/>
    </source>
</evidence>
<dbReference type="EMBL" id="OD578486">
    <property type="protein sequence ID" value="CAD7450774.1"/>
    <property type="molecule type" value="Genomic_DNA"/>
</dbReference>
<accession>A0A7R9I9V9</accession>
<reference evidence="3" key="1">
    <citation type="submission" date="2020-11" db="EMBL/GenBank/DDBJ databases">
        <authorList>
            <person name="Tran Van P."/>
        </authorList>
    </citation>
    <scope>NUCLEOTIDE SEQUENCE</scope>
</reference>
<dbReference type="GO" id="GO:0006606">
    <property type="term" value="P:protein import into nucleus"/>
    <property type="evidence" value="ECO:0007669"/>
    <property type="project" value="TreeGrafter"/>
</dbReference>
<feature type="region of interest" description="Disordered" evidence="2">
    <location>
        <begin position="1"/>
        <end position="37"/>
    </location>
</feature>
<dbReference type="InterPro" id="IPR052616">
    <property type="entry name" value="SYO1-like"/>
</dbReference>